<evidence type="ECO:0000313" key="4">
    <source>
        <dbReference type="Proteomes" id="UP000078428"/>
    </source>
</evidence>
<dbReference type="RefSeq" id="WP_407670232.1">
    <property type="nucleotide sequence ID" value="NZ_LWQT01000020.1"/>
</dbReference>
<dbReference type="Gene3D" id="3.10.540.10">
    <property type="entry name" value="duf1285 like domain"/>
    <property type="match status" value="1"/>
</dbReference>
<comment type="caution">
    <text evidence="3">The sequence shown here is derived from an EMBL/GenBank/DDBJ whole genome shotgun (WGS) entry which is preliminary data.</text>
</comment>
<protein>
    <submittedName>
        <fullName evidence="3">Proteophosphoglycan</fullName>
    </submittedName>
</protein>
<feature type="domain" description="DUF1285" evidence="2">
    <location>
        <begin position="82"/>
        <end position="176"/>
    </location>
</feature>
<feature type="domain" description="DUF1285" evidence="1">
    <location>
        <begin position="21"/>
        <end position="81"/>
    </location>
</feature>
<dbReference type="InterPro" id="IPR048342">
    <property type="entry name" value="DUF1285_C"/>
</dbReference>
<accession>A0A178MXP5</accession>
<dbReference type="EMBL" id="LWQT01000020">
    <property type="protein sequence ID" value="OAN55313.1"/>
    <property type="molecule type" value="Genomic_DNA"/>
</dbReference>
<name>A0A178MXP5_9PROT</name>
<dbReference type="InterPro" id="IPR048341">
    <property type="entry name" value="DUF1285_N"/>
</dbReference>
<evidence type="ECO:0000313" key="3">
    <source>
        <dbReference type="EMBL" id="OAN55313.1"/>
    </source>
</evidence>
<dbReference type="Pfam" id="PF21028">
    <property type="entry name" value="DUF1285_C"/>
    <property type="match status" value="1"/>
</dbReference>
<organism evidence="3 4">
    <name type="scientific">Paramagnetospirillum marisnigri</name>
    <dbReference type="NCBI Taxonomy" id="1285242"/>
    <lineage>
        <taxon>Bacteria</taxon>
        <taxon>Pseudomonadati</taxon>
        <taxon>Pseudomonadota</taxon>
        <taxon>Alphaproteobacteria</taxon>
        <taxon>Rhodospirillales</taxon>
        <taxon>Magnetospirillaceae</taxon>
        <taxon>Paramagnetospirillum</taxon>
    </lineage>
</organism>
<proteinExistence type="predicted"/>
<dbReference type="AlphaFoldDB" id="A0A178MXP5"/>
<dbReference type="STRING" id="1285242.A6A04_11460"/>
<reference evidence="3 4" key="1">
    <citation type="submission" date="2016-04" db="EMBL/GenBank/DDBJ databases">
        <title>Draft genome sequence of freshwater magnetotactic bacteria Magnetospirillum marisnigri SP-1 and Magnetospirillum moscoviense BB-1.</title>
        <authorList>
            <person name="Koziaeva V."/>
            <person name="Dziuba M.V."/>
            <person name="Ivanov T.M."/>
            <person name="Kuznetsov B."/>
            <person name="Grouzdev D.S."/>
        </authorList>
    </citation>
    <scope>NUCLEOTIDE SEQUENCE [LARGE SCALE GENOMIC DNA]</scope>
    <source>
        <strain evidence="3 4">SP-1</strain>
    </source>
</reference>
<gene>
    <name evidence="3" type="ORF">A6A04_11460</name>
</gene>
<dbReference type="InterPro" id="IPR023361">
    <property type="entry name" value="DUF1285_beta_roll_sf"/>
</dbReference>
<dbReference type="Gene3D" id="2.30.270.10">
    <property type="entry name" value="duf1285 protein"/>
    <property type="match status" value="1"/>
</dbReference>
<dbReference type="Pfam" id="PF06938">
    <property type="entry name" value="DUF1285_N"/>
    <property type="match status" value="1"/>
</dbReference>
<sequence>MTLPSPDLDYTGDLDFAGDLPDDCGDLGISIDRQGRWFYHGSPINRKEMVCLFASVLHRAPDGGYLLITPGEMGRIQVEDVPFLAVEMFSCGSGRDKVISFRTNMDELVTVDAGHPLRIVESVGSGEPSPYVLVRKGLEARLTRSVYYELVSQGWEEDRDGEKVYGLWSSGIFFPLGRLDPSD</sequence>
<dbReference type="Proteomes" id="UP000078428">
    <property type="component" value="Unassembled WGS sequence"/>
</dbReference>
<keyword evidence="4" id="KW-1185">Reference proteome</keyword>
<evidence type="ECO:0000259" key="1">
    <source>
        <dbReference type="Pfam" id="PF06938"/>
    </source>
</evidence>
<dbReference type="PIRSF" id="PIRSF029557">
    <property type="entry name" value="UCP029557"/>
    <property type="match status" value="1"/>
</dbReference>
<evidence type="ECO:0000259" key="2">
    <source>
        <dbReference type="Pfam" id="PF21028"/>
    </source>
</evidence>
<dbReference type="InterPro" id="IPR010707">
    <property type="entry name" value="DUF1285"/>
</dbReference>